<evidence type="ECO:0000256" key="3">
    <source>
        <dbReference type="ARBA" id="ARBA00022801"/>
    </source>
</evidence>
<protein>
    <submittedName>
        <fullName evidence="6">Epoxide hydrolase</fullName>
    </submittedName>
</protein>
<organism evidence="6 7">
    <name type="scientific">Antrihabitans cavernicola</name>
    <dbReference type="NCBI Taxonomy" id="2495913"/>
    <lineage>
        <taxon>Bacteria</taxon>
        <taxon>Bacillati</taxon>
        <taxon>Actinomycetota</taxon>
        <taxon>Actinomycetes</taxon>
        <taxon>Mycobacteriales</taxon>
        <taxon>Nocardiaceae</taxon>
        <taxon>Antrihabitans</taxon>
    </lineage>
</organism>
<sequence length="364" mass="40175">MTDTSDIRPFRIDIPQADLDDLNLRLANARWPEELPEVGWEYGIPTHHLRELSEYWRDSYDWRANEADLNRYPQFIATIGEQTVHFTHVISANPDAQALVLIHGWPFADFRNVIEPLTDDFHLVIPTLPGFGFSGQTNRVGDASTESYAVVLAELMSLLGYSTYGAHGGDAGSFVAPQLGRIDPEHVVGVHLNGPITIPSWDDDGVGYSDEDQAKLAKLKDWSSSQTSGYAGMHSTRPQTLAPALNDSPVGLLGWIADVVHTFANEPIDRDALLTNVCLLWFTSTVGSSMRLYKESGQWGAAMPSSGVPTAIALFKGDSTIRGIAEKQNRVVRWTQFDRGGHFAALEAPDLLATDIHEFFATLR</sequence>
<comment type="caution">
    <text evidence="6">The sequence shown here is derived from an EMBL/GenBank/DDBJ whole genome shotgun (WGS) entry which is preliminary data.</text>
</comment>
<dbReference type="GO" id="GO:0004301">
    <property type="term" value="F:epoxide hydrolase activity"/>
    <property type="evidence" value="ECO:0007669"/>
    <property type="project" value="TreeGrafter"/>
</dbReference>
<feature type="active site" description="Proton acceptor" evidence="4">
    <location>
        <position position="342"/>
    </location>
</feature>
<feature type="domain" description="Epoxide hydrolase N-terminal" evidence="5">
    <location>
        <begin position="7"/>
        <end position="107"/>
    </location>
</feature>
<dbReference type="InterPro" id="IPR000639">
    <property type="entry name" value="Epox_hydrolase-like"/>
</dbReference>
<dbReference type="InterPro" id="IPR029058">
    <property type="entry name" value="AB_hydrolase_fold"/>
</dbReference>
<dbReference type="InterPro" id="IPR016292">
    <property type="entry name" value="Epoxide_hydrolase"/>
</dbReference>
<dbReference type="Pfam" id="PF06441">
    <property type="entry name" value="EHN"/>
    <property type="match status" value="1"/>
</dbReference>
<keyword evidence="3 6" id="KW-0378">Hydrolase</keyword>
<feature type="active site" description="Nucleophile" evidence="4">
    <location>
        <position position="170"/>
    </location>
</feature>
<accession>A0A5A7SFG4</accession>
<dbReference type="PIRSF" id="PIRSF001112">
    <property type="entry name" value="Epoxide_hydrolase"/>
    <property type="match status" value="1"/>
</dbReference>
<gene>
    <name evidence="6" type="ORF">FOY51_02790</name>
</gene>
<dbReference type="OrthoDB" id="4654311at2"/>
<comment type="similarity">
    <text evidence="1">Belongs to the peptidase S33 family.</text>
</comment>
<dbReference type="PRINTS" id="PR00412">
    <property type="entry name" value="EPOXHYDRLASE"/>
</dbReference>
<evidence type="ECO:0000313" key="7">
    <source>
        <dbReference type="Proteomes" id="UP000322244"/>
    </source>
</evidence>
<dbReference type="Gene3D" id="3.40.50.1820">
    <property type="entry name" value="alpha/beta hydrolase"/>
    <property type="match status" value="1"/>
</dbReference>
<dbReference type="PANTHER" id="PTHR21661">
    <property type="entry name" value="EPOXIDE HYDROLASE 1-RELATED"/>
    <property type="match status" value="1"/>
</dbReference>
<dbReference type="GO" id="GO:0097176">
    <property type="term" value="P:epoxide metabolic process"/>
    <property type="evidence" value="ECO:0007669"/>
    <property type="project" value="TreeGrafter"/>
</dbReference>
<dbReference type="InterPro" id="IPR010497">
    <property type="entry name" value="Epoxide_hydro_N"/>
</dbReference>
<name>A0A5A7SFG4_9NOCA</name>
<dbReference type="PANTHER" id="PTHR21661:SF35">
    <property type="entry name" value="EPOXIDE HYDROLASE"/>
    <property type="match status" value="1"/>
</dbReference>
<dbReference type="AlphaFoldDB" id="A0A5A7SFG4"/>
<dbReference type="RefSeq" id="WP_149428645.1">
    <property type="nucleotide sequence ID" value="NZ_VLNY01000001.1"/>
</dbReference>
<proteinExistence type="inferred from homology"/>
<evidence type="ECO:0000256" key="2">
    <source>
        <dbReference type="ARBA" id="ARBA00022797"/>
    </source>
</evidence>
<reference evidence="6 7" key="1">
    <citation type="submission" date="2019-07" db="EMBL/GenBank/DDBJ databases">
        <title>Rhodococcus cavernicolus sp. nov., isolated from a cave.</title>
        <authorList>
            <person name="Lee S.D."/>
        </authorList>
    </citation>
    <scope>NUCLEOTIDE SEQUENCE [LARGE SCALE GENOMIC DNA]</scope>
    <source>
        <strain evidence="6 7">C1-24</strain>
    </source>
</reference>
<dbReference type="Proteomes" id="UP000322244">
    <property type="component" value="Unassembled WGS sequence"/>
</dbReference>
<feature type="active site" description="Proton donor" evidence="4">
    <location>
        <position position="293"/>
    </location>
</feature>
<dbReference type="EMBL" id="VLNY01000001">
    <property type="protein sequence ID" value="KAA0024870.1"/>
    <property type="molecule type" value="Genomic_DNA"/>
</dbReference>
<dbReference type="SUPFAM" id="SSF53474">
    <property type="entry name" value="alpha/beta-Hydrolases"/>
    <property type="match status" value="1"/>
</dbReference>
<evidence type="ECO:0000259" key="5">
    <source>
        <dbReference type="Pfam" id="PF06441"/>
    </source>
</evidence>
<keyword evidence="2" id="KW-0058">Aromatic hydrocarbons catabolism</keyword>
<evidence type="ECO:0000256" key="1">
    <source>
        <dbReference type="ARBA" id="ARBA00010088"/>
    </source>
</evidence>
<evidence type="ECO:0000313" key="6">
    <source>
        <dbReference type="EMBL" id="KAA0024870.1"/>
    </source>
</evidence>
<keyword evidence="7" id="KW-1185">Reference proteome</keyword>
<evidence type="ECO:0000256" key="4">
    <source>
        <dbReference type="PIRSR" id="PIRSR001112-1"/>
    </source>
</evidence>